<feature type="domain" description="SIS" evidence="2">
    <location>
        <begin position="69"/>
        <end position="198"/>
    </location>
</feature>
<keyword evidence="1" id="KW-0812">Transmembrane</keyword>
<dbReference type="InterPro" id="IPR035472">
    <property type="entry name" value="RpiR-like_SIS"/>
</dbReference>
<dbReference type="GO" id="GO:0003677">
    <property type="term" value="F:DNA binding"/>
    <property type="evidence" value="ECO:0007669"/>
    <property type="project" value="InterPro"/>
</dbReference>
<dbReference type="CDD" id="cd05013">
    <property type="entry name" value="SIS_RpiR"/>
    <property type="match status" value="1"/>
</dbReference>
<dbReference type="Pfam" id="PF01380">
    <property type="entry name" value="SIS"/>
    <property type="match status" value="1"/>
</dbReference>
<feature type="transmembrane region" description="Helical" evidence="1">
    <location>
        <begin position="167"/>
        <end position="187"/>
    </location>
</feature>
<protein>
    <submittedName>
        <fullName evidence="3">SIS domain-containing protein</fullName>
    </submittedName>
</protein>
<dbReference type="GO" id="GO:1901135">
    <property type="term" value="P:carbohydrate derivative metabolic process"/>
    <property type="evidence" value="ECO:0007669"/>
    <property type="project" value="InterPro"/>
</dbReference>
<dbReference type="InterPro" id="IPR047640">
    <property type="entry name" value="RpiR-like"/>
</dbReference>
<reference evidence="3 4" key="1">
    <citation type="journal article" date="2015" name="Stand. Genomic Sci.">
        <title>Genomic Encyclopedia of Bacterial and Archaeal Type Strains, Phase III: the genomes of soil and plant-associated and newly described type strains.</title>
        <authorList>
            <person name="Whitman W.B."/>
            <person name="Woyke T."/>
            <person name="Klenk H.P."/>
            <person name="Zhou Y."/>
            <person name="Lilburn T.G."/>
            <person name="Beck B.J."/>
            <person name="De Vos P."/>
            <person name="Vandamme P."/>
            <person name="Eisen J.A."/>
            <person name="Garrity G."/>
            <person name="Hugenholtz P."/>
            <person name="Kyrpides N.C."/>
        </authorList>
    </citation>
    <scope>NUCLEOTIDE SEQUENCE [LARGE SCALE GENOMIC DNA]</scope>
    <source>
        <strain evidence="3 4">CV53</strain>
    </source>
</reference>
<dbReference type="GO" id="GO:0097367">
    <property type="term" value="F:carbohydrate derivative binding"/>
    <property type="evidence" value="ECO:0007669"/>
    <property type="project" value="InterPro"/>
</dbReference>
<evidence type="ECO:0000313" key="4">
    <source>
        <dbReference type="Proteomes" id="UP000295689"/>
    </source>
</evidence>
<evidence type="ECO:0000313" key="3">
    <source>
        <dbReference type="EMBL" id="TCN20397.1"/>
    </source>
</evidence>
<dbReference type="GO" id="GO:0003700">
    <property type="term" value="F:DNA-binding transcription factor activity"/>
    <property type="evidence" value="ECO:0007669"/>
    <property type="project" value="InterPro"/>
</dbReference>
<dbReference type="AlphaFoldDB" id="A0A4R2B1J3"/>
<dbReference type="PANTHER" id="PTHR30514:SF1">
    <property type="entry name" value="HTH-TYPE TRANSCRIPTIONAL REGULATOR HEXR-RELATED"/>
    <property type="match status" value="1"/>
</dbReference>
<keyword evidence="4" id="KW-1185">Reference proteome</keyword>
<dbReference type="Gene3D" id="3.40.50.10490">
    <property type="entry name" value="Glucose-6-phosphate isomerase like protein, domain 1"/>
    <property type="match status" value="1"/>
</dbReference>
<dbReference type="SUPFAM" id="SSF53697">
    <property type="entry name" value="SIS domain"/>
    <property type="match status" value="1"/>
</dbReference>
<accession>A0A4R2B1J3</accession>
<keyword evidence="1" id="KW-1133">Transmembrane helix</keyword>
<dbReference type="Proteomes" id="UP000295689">
    <property type="component" value="Unassembled WGS sequence"/>
</dbReference>
<dbReference type="InterPro" id="IPR046348">
    <property type="entry name" value="SIS_dom_sf"/>
</dbReference>
<evidence type="ECO:0000259" key="2">
    <source>
        <dbReference type="PROSITE" id="PS51464"/>
    </source>
</evidence>
<dbReference type="RefSeq" id="WP_132011003.1">
    <property type="nucleotide sequence ID" value="NZ_JABUHM010000012.1"/>
</dbReference>
<comment type="caution">
    <text evidence="3">The sequence shown here is derived from an EMBL/GenBank/DDBJ whole genome shotgun (WGS) entry which is preliminary data.</text>
</comment>
<gene>
    <name evidence="3" type="ORF">EV146_11414</name>
</gene>
<name>A0A4R2B1J3_9BACI</name>
<organism evidence="3 4">
    <name type="scientific">Mesobacillus foraminis</name>
    <dbReference type="NCBI Taxonomy" id="279826"/>
    <lineage>
        <taxon>Bacteria</taxon>
        <taxon>Bacillati</taxon>
        <taxon>Bacillota</taxon>
        <taxon>Bacilli</taxon>
        <taxon>Bacillales</taxon>
        <taxon>Bacillaceae</taxon>
        <taxon>Mesobacillus</taxon>
    </lineage>
</organism>
<dbReference type="InterPro" id="IPR001347">
    <property type="entry name" value="SIS_dom"/>
</dbReference>
<keyword evidence="1" id="KW-0472">Membrane</keyword>
<proteinExistence type="predicted"/>
<dbReference type="PROSITE" id="PS51464">
    <property type="entry name" value="SIS"/>
    <property type="match status" value="1"/>
</dbReference>
<dbReference type="EMBL" id="SLVV01000014">
    <property type="protein sequence ID" value="TCN20397.1"/>
    <property type="molecule type" value="Genomic_DNA"/>
</dbReference>
<sequence>MKVKNILYHTFSGFNEFKHELKRYLDLKNKPAKTSDIKEIVYLSKLYQNHLELIEGTFRNITSPDLQQAVSLLDSAKKVHVCGIGNSGIAAQEFKWKFFRIGANVESITDLHQAVMDAALAAEDSLIIGISDSGETKEVIDVVKMAKQQGAAVLAITSEKTSKLAQLADLILMIISKVFVGIPFFSIKKDRSRNLSLI</sequence>
<dbReference type="PANTHER" id="PTHR30514">
    <property type="entry name" value="GLUCOKINASE"/>
    <property type="match status" value="1"/>
</dbReference>
<evidence type="ECO:0000256" key="1">
    <source>
        <dbReference type="SAM" id="Phobius"/>
    </source>
</evidence>